<reference evidence="2 3" key="2">
    <citation type="journal article" date="2021" name="Genomics">
        <title>High-quality reference genome for Clonorchis sinensis.</title>
        <authorList>
            <person name="Young N.D."/>
            <person name="Stroehlein A.J."/>
            <person name="Kinkar L."/>
            <person name="Wang T."/>
            <person name="Sohn W.M."/>
            <person name="Chang B.C.H."/>
            <person name="Kaur P."/>
            <person name="Weisz D."/>
            <person name="Dudchenko O."/>
            <person name="Aiden E.L."/>
            <person name="Korhonen P.K."/>
            <person name="Gasser R.B."/>
        </authorList>
    </citation>
    <scope>NUCLEOTIDE SEQUENCE [LARGE SCALE GENOMIC DNA]</scope>
    <source>
        <strain evidence="2">Cs-k2</strain>
    </source>
</reference>
<keyword evidence="3" id="KW-1185">Reference proteome</keyword>
<dbReference type="Proteomes" id="UP000286415">
    <property type="component" value="Unassembled WGS sequence"/>
</dbReference>
<gene>
    <name evidence="2" type="ORF">CSKR_101498</name>
</gene>
<dbReference type="InParanoid" id="A0A419PHA2"/>
<dbReference type="AlphaFoldDB" id="A0A419PHA2"/>
<feature type="region of interest" description="Disordered" evidence="1">
    <location>
        <begin position="221"/>
        <end position="243"/>
    </location>
</feature>
<sequence length="307" mass="34902">MSYDIHSLSPVDNVTHTNDLTDATVCVDPEFSRNLFVVSTSNRMQMVNNIPPEIKFLMIVPIRMQSGRLPTDENLYAMVDYLYNDYQNIMVVTAFEDKEEAIITQRLSSRIIGERFCWLSPLHPNTSTVGDFSETDQLLIYGDDLKKSVHNKITRIIDLRSILNLAAEEVACIQRHKLFETVVFAPKFSTSLHVKFTKASYILLDGIKSFWRNTTMWAKVDPSDEDTGEDSDVPSEPAGELSVNSTNCQSLFLQRTRLCCPENSAEQTDLWAITIAHDILSEENYSSKAFSDLLLNESYNSQKSRFA</sequence>
<feature type="compositionally biased region" description="Acidic residues" evidence="1">
    <location>
        <begin position="223"/>
        <end position="233"/>
    </location>
</feature>
<evidence type="ECO:0000313" key="2">
    <source>
        <dbReference type="EMBL" id="KAG5446529.1"/>
    </source>
</evidence>
<protein>
    <submittedName>
        <fullName evidence="2">Uncharacterized protein</fullName>
    </submittedName>
</protein>
<evidence type="ECO:0000256" key="1">
    <source>
        <dbReference type="SAM" id="MobiDB-lite"/>
    </source>
</evidence>
<evidence type="ECO:0000313" key="3">
    <source>
        <dbReference type="Proteomes" id="UP000286415"/>
    </source>
</evidence>
<name>A0A419PHA2_CLOSI</name>
<dbReference type="OrthoDB" id="10418443at2759"/>
<reference evidence="2 3" key="1">
    <citation type="journal article" date="2018" name="Biotechnol. Adv.">
        <title>Improved genomic resources and new bioinformatic workflow for the carcinogenic parasite Clonorchis sinensis: Biotechnological implications.</title>
        <authorList>
            <person name="Wang D."/>
            <person name="Korhonen P.K."/>
            <person name="Gasser R.B."/>
            <person name="Young N.D."/>
        </authorList>
    </citation>
    <scope>NUCLEOTIDE SEQUENCE [LARGE SCALE GENOMIC DNA]</scope>
    <source>
        <strain evidence="2">Cs-k2</strain>
    </source>
</reference>
<comment type="caution">
    <text evidence="2">The sequence shown here is derived from an EMBL/GenBank/DDBJ whole genome shotgun (WGS) entry which is preliminary data.</text>
</comment>
<accession>A0A419PHA2</accession>
<organism evidence="2 3">
    <name type="scientific">Clonorchis sinensis</name>
    <name type="common">Chinese liver fluke</name>
    <dbReference type="NCBI Taxonomy" id="79923"/>
    <lineage>
        <taxon>Eukaryota</taxon>
        <taxon>Metazoa</taxon>
        <taxon>Spiralia</taxon>
        <taxon>Lophotrochozoa</taxon>
        <taxon>Platyhelminthes</taxon>
        <taxon>Trematoda</taxon>
        <taxon>Digenea</taxon>
        <taxon>Opisthorchiida</taxon>
        <taxon>Opisthorchiata</taxon>
        <taxon>Opisthorchiidae</taxon>
        <taxon>Clonorchis</taxon>
    </lineage>
</organism>
<dbReference type="EMBL" id="NIRI02000056">
    <property type="protein sequence ID" value="KAG5446529.1"/>
    <property type="molecule type" value="Genomic_DNA"/>
</dbReference>
<proteinExistence type="predicted"/>